<evidence type="ECO:0000256" key="6">
    <source>
        <dbReference type="ARBA" id="ARBA00023002"/>
    </source>
</evidence>
<dbReference type="InterPro" id="IPR029068">
    <property type="entry name" value="Glyas_Bleomycin-R_OHBP_Dase"/>
</dbReference>
<evidence type="ECO:0000313" key="10">
    <source>
        <dbReference type="EMBL" id="GAA1769607.1"/>
    </source>
</evidence>
<evidence type="ECO:0000313" key="11">
    <source>
        <dbReference type="Proteomes" id="UP001501475"/>
    </source>
</evidence>
<evidence type="ECO:0000259" key="9">
    <source>
        <dbReference type="PROSITE" id="PS51819"/>
    </source>
</evidence>
<dbReference type="InterPro" id="IPR000486">
    <property type="entry name" value="Xdiol_ring_cleave_dOase_1/2"/>
</dbReference>
<evidence type="ECO:0000256" key="2">
    <source>
        <dbReference type="ARBA" id="ARBA00008784"/>
    </source>
</evidence>
<dbReference type="RefSeq" id="WP_344067678.1">
    <property type="nucleotide sequence ID" value="NZ_BAAAPN010000059.1"/>
</dbReference>
<evidence type="ECO:0000256" key="3">
    <source>
        <dbReference type="ARBA" id="ARBA00022723"/>
    </source>
</evidence>
<organism evidence="10 11">
    <name type="scientific">Nostocoides vanveenii</name>
    <dbReference type="NCBI Taxonomy" id="330835"/>
    <lineage>
        <taxon>Bacteria</taxon>
        <taxon>Bacillati</taxon>
        <taxon>Actinomycetota</taxon>
        <taxon>Actinomycetes</taxon>
        <taxon>Micrococcales</taxon>
        <taxon>Intrasporangiaceae</taxon>
        <taxon>Nostocoides</taxon>
    </lineage>
</organism>
<dbReference type="EMBL" id="BAAAPN010000059">
    <property type="protein sequence ID" value="GAA1769607.1"/>
    <property type="molecule type" value="Genomic_DNA"/>
</dbReference>
<accession>A0ABP4X6F6</accession>
<keyword evidence="11" id="KW-1185">Reference proteome</keyword>
<feature type="domain" description="VOC" evidence="9">
    <location>
        <begin position="93"/>
        <end position="220"/>
    </location>
</feature>
<comment type="cofactor">
    <cofactor evidence="1 8">
        <name>Fe(2+)</name>
        <dbReference type="ChEBI" id="CHEBI:29033"/>
    </cofactor>
</comment>
<gene>
    <name evidence="10" type="ORF">GCM10009810_30200</name>
</gene>
<dbReference type="Pfam" id="PF00903">
    <property type="entry name" value="Glyoxalase"/>
    <property type="match status" value="1"/>
</dbReference>
<keyword evidence="6 8" id="KW-0560">Oxidoreductase</keyword>
<comment type="similarity">
    <text evidence="2 8">Belongs to the extradiol ring-cleavage dioxygenase family.</text>
</comment>
<dbReference type="PROSITE" id="PS51819">
    <property type="entry name" value="VOC"/>
    <property type="match status" value="1"/>
</dbReference>
<evidence type="ECO:0000256" key="8">
    <source>
        <dbReference type="RuleBase" id="RU000683"/>
    </source>
</evidence>
<evidence type="ECO:0000256" key="5">
    <source>
        <dbReference type="ARBA" id="ARBA00022964"/>
    </source>
</evidence>
<keyword evidence="3" id="KW-0479">Metal-binding</keyword>
<dbReference type="Gene3D" id="3.10.180.10">
    <property type="entry name" value="2,3-Dihydroxybiphenyl 1,2-Dioxygenase, domain 1"/>
    <property type="match status" value="2"/>
</dbReference>
<protein>
    <submittedName>
        <fullName evidence="10">VOC family protein</fullName>
    </submittedName>
</protein>
<dbReference type="Proteomes" id="UP001501475">
    <property type="component" value="Unassembled WGS sequence"/>
</dbReference>
<name>A0ABP4X6F6_9MICO</name>
<dbReference type="PROSITE" id="PS00082">
    <property type="entry name" value="EXTRADIOL_DIOXYGENAS"/>
    <property type="match status" value="1"/>
</dbReference>
<dbReference type="SUPFAM" id="SSF54593">
    <property type="entry name" value="Glyoxalase/Bleomycin resistance protein/Dihydroxybiphenyl dioxygenase"/>
    <property type="match status" value="2"/>
</dbReference>
<dbReference type="InterPro" id="IPR037523">
    <property type="entry name" value="VOC_core"/>
</dbReference>
<keyword evidence="7 8" id="KW-0408">Iron</keyword>
<proteinExistence type="inferred from homology"/>
<keyword evidence="4 8" id="KW-0058">Aromatic hydrocarbons catabolism</keyword>
<dbReference type="InterPro" id="IPR004360">
    <property type="entry name" value="Glyas_Fos-R_dOase_dom"/>
</dbReference>
<reference evidence="11" key="1">
    <citation type="journal article" date="2019" name="Int. J. Syst. Evol. Microbiol.">
        <title>The Global Catalogue of Microorganisms (GCM) 10K type strain sequencing project: providing services to taxonomists for standard genome sequencing and annotation.</title>
        <authorList>
            <consortium name="The Broad Institute Genomics Platform"/>
            <consortium name="The Broad Institute Genome Sequencing Center for Infectious Disease"/>
            <person name="Wu L."/>
            <person name="Ma J."/>
        </authorList>
    </citation>
    <scope>NUCLEOTIDE SEQUENCE [LARGE SCALE GENOMIC DNA]</scope>
    <source>
        <strain evidence="11">JCM 15591</strain>
    </source>
</reference>
<comment type="caution">
    <text evidence="10">The sequence shown here is derived from an EMBL/GenBank/DDBJ whole genome shotgun (WGS) entry which is preliminary data.</text>
</comment>
<keyword evidence="5 8" id="KW-0223">Dioxygenase</keyword>
<evidence type="ECO:0000256" key="7">
    <source>
        <dbReference type="ARBA" id="ARBA00023004"/>
    </source>
</evidence>
<evidence type="ECO:0000256" key="1">
    <source>
        <dbReference type="ARBA" id="ARBA00001954"/>
    </source>
</evidence>
<evidence type="ECO:0000256" key="4">
    <source>
        <dbReference type="ARBA" id="ARBA00022797"/>
    </source>
</evidence>
<sequence>MPFLLQRGPAEDVTALGWQIDDQETFEIVLARVANAGVRVSEATPEECNLRGVERLWRFPGPKGMATEIFTAPTTSTARLRMLQSGFVTGASGMGHVAITARQPDRVRGYYDRVFDARLSGWVQENIAGARLRIRFLRVNGRHHWVAVAGVQGLRIDPIRTVIQHLNTQVESLDDLLAAYERVIAHGFHMQWSAGQHTTDRELSFYCVTPSGFEWELGWNPIVVTPDLEEHWAPKTYDSISIWGHTPIGESVLTRLTQFRYAAASLRGGRPELPVLR</sequence>